<sequence length="57" mass="6583">TIPNSEVKRTRANDSVGLPHVKVGHRQGFFPKAAKEPLFFFKKFYLFYLSCLPVAHF</sequence>
<dbReference type="AlphaFoldDB" id="A0A0W0X2I4"/>
<dbReference type="PATRIC" id="fig|29423.5.peg.1337"/>
<proteinExistence type="predicted"/>
<dbReference type="Proteomes" id="UP000054858">
    <property type="component" value="Unassembled WGS sequence"/>
</dbReference>
<evidence type="ECO:0000313" key="2">
    <source>
        <dbReference type="Proteomes" id="UP000054858"/>
    </source>
</evidence>
<comment type="caution">
    <text evidence="1">The sequence shown here is derived from an EMBL/GenBank/DDBJ whole genome shotgun (WGS) entry which is preliminary data.</text>
</comment>
<reference evidence="1 2" key="1">
    <citation type="submission" date="2015-11" db="EMBL/GenBank/DDBJ databases">
        <title>Genomic analysis of 38 Legionella species identifies large and diverse effector repertoires.</title>
        <authorList>
            <person name="Burstein D."/>
            <person name="Amaro F."/>
            <person name="Zusman T."/>
            <person name="Lifshitz Z."/>
            <person name="Cohen O."/>
            <person name="Gilbert J.A."/>
            <person name="Pupko T."/>
            <person name="Shuman H.A."/>
            <person name="Segal G."/>
        </authorList>
    </citation>
    <scope>NUCLEOTIDE SEQUENCE [LARGE SCALE GENOMIC DNA]</scope>
    <source>
        <strain evidence="1 2">Oak Ridge-10</strain>
    </source>
</reference>
<dbReference type="EMBL" id="LNYP01000024">
    <property type="protein sequence ID" value="KTD38789.1"/>
    <property type="molecule type" value="Genomic_DNA"/>
</dbReference>
<feature type="non-terminal residue" evidence="1">
    <location>
        <position position="1"/>
    </location>
</feature>
<gene>
    <name evidence="1" type="ORF">Loak_1277</name>
</gene>
<accession>A0A0W0X2I4</accession>
<organism evidence="1 2">
    <name type="scientific">Legionella oakridgensis</name>
    <dbReference type="NCBI Taxonomy" id="29423"/>
    <lineage>
        <taxon>Bacteria</taxon>
        <taxon>Pseudomonadati</taxon>
        <taxon>Pseudomonadota</taxon>
        <taxon>Gammaproteobacteria</taxon>
        <taxon>Legionellales</taxon>
        <taxon>Legionellaceae</taxon>
        <taxon>Legionella</taxon>
    </lineage>
</organism>
<evidence type="ECO:0000313" key="1">
    <source>
        <dbReference type="EMBL" id="KTD38789.1"/>
    </source>
</evidence>
<protein>
    <submittedName>
        <fullName evidence="1">Uncharacterized protein</fullName>
    </submittedName>
</protein>
<name>A0A0W0X2I4_9GAMM</name>